<organism evidence="17 18">
    <name type="scientific">Fructilactobacillus fructivorans</name>
    <dbReference type="NCBI Taxonomy" id="1614"/>
    <lineage>
        <taxon>Bacteria</taxon>
        <taxon>Bacillati</taxon>
        <taxon>Bacillota</taxon>
        <taxon>Bacilli</taxon>
        <taxon>Lactobacillales</taxon>
        <taxon>Lactobacillaceae</taxon>
        <taxon>Fructilactobacillus</taxon>
    </lineage>
</organism>
<dbReference type="Pfam" id="PF07943">
    <property type="entry name" value="PBP5_C"/>
    <property type="match status" value="1"/>
</dbReference>
<evidence type="ECO:0000256" key="4">
    <source>
        <dbReference type="ARBA" id="ARBA00012448"/>
    </source>
</evidence>
<evidence type="ECO:0000256" key="12">
    <source>
        <dbReference type="ARBA" id="ARBA00034000"/>
    </source>
</evidence>
<keyword evidence="10" id="KW-0573">Peptidoglycan synthesis</keyword>
<evidence type="ECO:0000256" key="11">
    <source>
        <dbReference type="ARBA" id="ARBA00023316"/>
    </source>
</evidence>
<dbReference type="SUPFAM" id="SSF56601">
    <property type="entry name" value="beta-lactamase/transpeptidase-like"/>
    <property type="match status" value="1"/>
</dbReference>
<evidence type="ECO:0000256" key="6">
    <source>
        <dbReference type="ARBA" id="ARBA00022670"/>
    </source>
</evidence>
<keyword evidence="9" id="KW-0133">Cell shape</keyword>
<evidence type="ECO:0000256" key="13">
    <source>
        <dbReference type="PIRSR" id="PIRSR618044-1"/>
    </source>
</evidence>
<dbReference type="GeneID" id="74913884"/>
<dbReference type="GO" id="GO:0071555">
    <property type="term" value="P:cell wall organization"/>
    <property type="evidence" value="ECO:0007669"/>
    <property type="project" value="UniProtKB-KW"/>
</dbReference>
<dbReference type="GO" id="GO:0008360">
    <property type="term" value="P:regulation of cell shape"/>
    <property type="evidence" value="ECO:0007669"/>
    <property type="project" value="UniProtKB-KW"/>
</dbReference>
<dbReference type="PRINTS" id="PR00725">
    <property type="entry name" value="DADACBPTASE1"/>
</dbReference>
<comment type="function">
    <text evidence="1">Removes C-terminal D-alanyl residues from sugar-peptide cell wall precursors.</text>
</comment>
<evidence type="ECO:0000313" key="17">
    <source>
        <dbReference type="EMBL" id="KID41077.1"/>
    </source>
</evidence>
<dbReference type="InterPro" id="IPR012907">
    <property type="entry name" value="Peptidase_S11_C"/>
</dbReference>
<feature type="active site" description="Proton acceptor" evidence="13">
    <location>
        <position position="72"/>
    </location>
</feature>
<dbReference type="PATRIC" id="fig|1614.7.peg.1162"/>
<comment type="catalytic activity">
    <reaction evidence="12">
        <text>Preferential cleavage: (Ac)2-L-Lys-D-Ala-|-D-Ala. Also transpeptidation of peptidyl-alanyl moieties that are N-acyl substituents of D-alanine.</text>
        <dbReference type="EC" id="3.4.16.4"/>
    </reaction>
</comment>
<dbReference type="Proteomes" id="UP000031397">
    <property type="component" value="Unassembled WGS sequence"/>
</dbReference>
<keyword evidence="6" id="KW-0645">Protease</keyword>
<dbReference type="RefSeq" id="WP_052236636.1">
    <property type="nucleotide sequence ID" value="NZ_JOJZ01000024.1"/>
</dbReference>
<evidence type="ECO:0000256" key="10">
    <source>
        <dbReference type="ARBA" id="ARBA00022984"/>
    </source>
</evidence>
<comment type="caution">
    <text evidence="17">The sequence shown here is derived from an EMBL/GenBank/DDBJ whole genome shotgun (WGS) entry which is preliminary data.</text>
</comment>
<dbReference type="InterPro" id="IPR012338">
    <property type="entry name" value="Beta-lactam/transpept-like"/>
</dbReference>
<dbReference type="PANTHER" id="PTHR21581">
    <property type="entry name" value="D-ALANYL-D-ALANINE CARBOXYPEPTIDASE"/>
    <property type="match status" value="1"/>
</dbReference>
<dbReference type="Gene3D" id="2.60.410.10">
    <property type="entry name" value="D-Ala-D-Ala carboxypeptidase, C-terminal domain"/>
    <property type="match status" value="1"/>
</dbReference>
<keyword evidence="7" id="KW-0732">Signal</keyword>
<proteinExistence type="inferred from homology"/>
<dbReference type="EMBL" id="JOJZ01000024">
    <property type="protein sequence ID" value="KID41077.1"/>
    <property type="molecule type" value="Genomic_DNA"/>
</dbReference>
<keyword evidence="11" id="KW-0961">Cell wall biogenesis/degradation</keyword>
<evidence type="ECO:0000256" key="9">
    <source>
        <dbReference type="ARBA" id="ARBA00022960"/>
    </source>
</evidence>
<dbReference type="SMART" id="SM00936">
    <property type="entry name" value="PBP5_C"/>
    <property type="match status" value="1"/>
</dbReference>
<keyword evidence="5 17" id="KW-0121">Carboxypeptidase</keyword>
<dbReference type="EC" id="3.4.16.4" evidence="4"/>
<dbReference type="GO" id="GO:0009002">
    <property type="term" value="F:serine-type D-Ala-D-Ala carboxypeptidase activity"/>
    <property type="evidence" value="ECO:0007669"/>
    <property type="project" value="UniProtKB-EC"/>
</dbReference>
<evidence type="ECO:0000256" key="2">
    <source>
        <dbReference type="ARBA" id="ARBA00004752"/>
    </source>
</evidence>
<dbReference type="GO" id="GO:0006508">
    <property type="term" value="P:proteolysis"/>
    <property type="evidence" value="ECO:0007669"/>
    <property type="project" value="UniProtKB-KW"/>
</dbReference>
<dbReference type="AlphaFoldDB" id="A0A0C1PK27"/>
<dbReference type="InterPro" id="IPR001967">
    <property type="entry name" value="Peptidase_S11_N"/>
</dbReference>
<name>A0A0C1PK27_9LACO</name>
<gene>
    <name evidence="17" type="ORF">LfDm3_1223</name>
</gene>
<sequence length="426" mass="47078">MKNKKSNANTHQLIVSFLIMVVALIAMVPETLAQANSDGIDSKSAIAVDAKSGQIIYQKNATKNLPAASMSKLLTAYIVQKRVHDHQLKWNDQVTISPEVAKLSTKKGFTNVKLDAHKKYTVKSLYSSALIGSANASAMALGDKVAGNSQNFAKTMRSTAKELGIRDAQFYNACGLTNEQVAPMNLPRVQGDAENEMSARDTAIISQKIIAKDPAILKTTRQASYTFSDVSGKQKEVVKTSDEMLKGQRYYDPALNVDGLKTGTSQKAGENFAGTLDNHHGHRIITVIMGAKPNQRFVVTKELMEHVIKNYRPMKYDNDQFKLRVRNGKQKEVKVKMTKSITLWGKIAQPAQFTNKIKLDPKVSKNNEITAPVLKNQKIGTNQVGLKNQKVEFLNQSGGKAPIVTGQSVDKVNFFVRLYRDVVSFF</sequence>
<reference evidence="17 18" key="1">
    <citation type="submission" date="2014-06" db="EMBL/GenBank/DDBJ databases">
        <title>Functional and comparative genomic analyses of the Drosophila gut microbiota identify candidate symbiosis factors.</title>
        <authorList>
            <person name="Newell P.D."/>
            <person name="Chaston J.M."/>
            <person name="Douglas A.E."/>
        </authorList>
    </citation>
    <scope>NUCLEOTIDE SEQUENCE [LARGE SCALE GENOMIC DNA]</scope>
    <source>
        <strain evidence="17 18">DmCS_002</strain>
    </source>
</reference>
<evidence type="ECO:0000256" key="1">
    <source>
        <dbReference type="ARBA" id="ARBA00003217"/>
    </source>
</evidence>
<dbReference type="PANTHER" id="PTHR21581:SF11">
    <property type="entry name" value="D-ALANYL-D-ALANINE CARBOXYPEPTIDASE DACA"/>
    <property type="match status" value="1"/>
</dbReference>
<evidence type="ECO:0000313" key="18">
    <source>
        <dbReference type="Proteomes" id="UP000031397"/>
    </source>
</evidence>
<dbReference type="MEROPS" id="S11.006"/>
<dbReference type="OrthoDB" id="9791132at2"/>
<evidence type="ECO:0000256" key="8">
    <source>
        <dbReference type="ARBA" id="ARBA00022801"/>
    </source>
</evidence>
<comment type="similarity">
    <text evidence="3 15">Belongs to the peptidase S11 family.</text>
</comment>
<accession>A0A0C1PK27</accession>
<dbReference type="SUPFAM" id="SSF69189">
    <property type="entry name" value="Penicillin-binding protein associated domain"/>
    <property type="match status" value="1"/>
</dbReference>
<protein>
    <recommendedName>
        <fullName evidence="4">serine-type D-Ala-D-Ala carboxypeptidase</fullName>
        <ecNumber evidence="4">3.4.16.4</ecNumber>
    </recommendedName>
</protein>
<feature type="active site" evidence="13">
    <location>
        <position position="133"/>
    </location>
</feature>
<feature type="domain" description="Peptidase S11 D-Ala-D-Ala carboxypeptidase A C-terminal" evidence="16">
    <location>
        <begin position="311"/>
        <end position="411"/>
    </location>
</feature>
<dbReference type="Gene3D" id="3.40.710.10">
    <property type="entry name" value="DD-peptidase/beta-lactamase superfamily"/>
    <property type="match status" value="1"/>
</dbReference>
<feature type="active site" description="Acyl-ester intermediate" evidence="13">
    <location>
        <position position="69"/>
    </location>
</feature>
<dbReference type="Pfam" id="PF00768">
    <property type="entry name" value="Peptidase_S11"/>
    <property type="match status" value="1"/>
</dbReference>
<keyword evidence="8 17" id="KW-0378">Hydrolase</keyword>
<dbReference type="UniPathway" id="UPA00219"/>
<evidence type="ECO:0000259" key="16">
    <source>
        <dbReference type="SMART" id="SM00936"/>
    </source>
</evidence>
<dbReference type="InterPro" id="IPR037167">
    <property type="entry name" value="Peptidase_S11_C_sf"/>
</dbReference>
<feature type="binding site" evidence="14">
    <location>
        <position position="261"/>
    </location>
    <ligand>
        <name>substrate</name>
    </ligand>
</feature>
<evidence type="ECO:0000256" key="7">
    <source>
        <dbReference type="ARBA" id="ARBA00022729"/>
    </source>
</evidence>
<evidence type="ECO:0000256" key="15">
    <source>
        <dbReference type="RuleBase" id="RU004016"/>
    </source>
</evidence>
<evidence type="ECO:0000256" key="14">
    <source>
        <dbReference type="PIRSR" id="PIRSR618044-2"/>
    </source>
</evidence>
<evidence type="ECO:0000256" key="5">
    <source>
        <dbReference type="ARBA" id="ARBA00022645"/>
    </source>
</evidence>
<dbReference type="InterPro" id="IPR018044">
    <property type="entry name" value="Peptidase_S11"/>
</dbReference>
<evidence type="ECO:0000256" key="3">
    <source>
        <dbReference type="ARBA" id="ARBA00007164"/>
    </source>
</evidence>
<comment type="pathway">
    <text evidence="2">Cell wall biogenesis; peptidoglycan biosynthesis.</text>
</comment>
<dbReference type="GO" id="GO:0009252">
    <property type="term" value="P:peptidoglycan biosynthetic process"/>
    <property type="evidence" value="ECO:0007669"/>
    <property type="project" value="UniProtKB-UniPathway"/>
</dbReference>
<keyword evidence="18" id="KW-1185">Reference proteome</keyword>
<dbReference type="InterPro" id="IPR015956">
    <property type="entry name" value="Peniciliin-bd_prot_C_sf"/>
</dbReference>